<dbReference type="AlphaFoldDB" id="A0A937UPK2"/>
<evidence type="ECO:0000256" key="1">
    <source>
        <dbReference type="ARBA" id="ARBA00010062"/>
    </source>
</evidence>
<comment type="caution">
    <text evidence="6">The sequence shown here is derived from an EMBL/GenBank/DDBJ whole genome shotgun (WGS) entry which is preliminary data.</text>
</comment>
<gene>
    <name evidence="6" type="ORF">I7412_09225</name>
</gene>
<dbReference type="RefSeq" id="WP_203003126.1">
    <property type="nucleotide sequence ID" value="NZ_JADWYU010000219.1"/>
</dbReference>
<evidence type="ECO:0000313" key="7">
    <source>
        <dbReference type="Proteomes" id="UP000604475"/>
    </source>
</evidence>
<dbReference type="EMBL" id="JAEACQ010000159">
    <property type="protein sequence ID" value="MBL7627345.1"/>
    <property type="molecule type" value="Genomic_DNA"/>
</dbReference>
<feature type="region of interest" description="Disordered" evidence="3">
    <location>
        <begin position="30"/>
        <end position="57"/>
    </location>
</feature>
<accession>A0A937UPK2</accession>
<dbReference type="Gene3D" id="3.40.50.2300">
    <property type="match status" value="2"/>
</dbReference>
<dbReference type="Pfam" id="PF13458">
    <property type="entry name" value="Peripla_BP_6"/>
    <property type="match status" value="1"/>
</dbReference>
<dbReference type="Proteomes" id="UP000604475">
    <property type="component" value="Unassembled WGS sequence"/>
</dbReference>
<protein>
    <submittedName>
        <fullName evidence="6">ABC transporter substrate-binding protein</fullName>
    </submittedName>
</protein>
<evidence type="ECO:0000256" key="4">
    <source>
        <dbReference type="SAM" id="SignalP"/>
    </source>
</evidence>
<evidence type="ECO:0000256" key="3">
    <source>
        <dbReference type="SAM" id="MobiDB-lite"/>
    </source>
</evidence>
<name>A0A937UPK2_9ACTN</name>
<organism evidence="6 7">
    <name type="scientific">Frankia nepalensis</name>
    <dbReference type="NCBI Taxonomy" id="1836974"/>
    <lineage>
        <taxon>Bacteria</taxon>
        <taxon>Bacillati</taxon>
        <taxon>Actinomycetota</taxon>
        <taxon>Actinomycetes</taxon>
        <taxon>Frankiales</taxon>
        <taxon>Frankiaceae</taxon>
        <taxon>Frankia</taxon>
    </lineage>
</organism>
<feature type="signal peptide" evidence="4">
    <location>
        <begin position="1"/>
        <end position="20"/>
    </location>
</feature>
<reference evidence="6" key="1">
    <citation type="submission" date="2020-12" db="EMBL/GenBank/DDBJ databases">
        <title>Genomic characterization of non-nitrogen-fixing Frankia strains.</title>
        <authorList>
            <person name="Carlos-Shanley C."/>
            <person name="Guerra T."/>
            <person name="Hahn D."/>
        </authorList>
    </citation>
    <scope>NUCLEOTIDE SEQUENCE</scope>
    <source>
        <strain evidence="6">CN6</strain>
    </source>
</reference>
<evidence type="ECO:0000313" key="6">
    <source>
        <dbReference type="EMBL" id="MBL7627345.1"/>
    </source>
</evidence>
<proteinExistence type="inferred from homology"/>
<keyword evidence="2 4" id="KW-0732">Signal</keyword>
<dbReference type="PROSITE" id="PS51257">
    <property type="entry name" value="PROKAR_LIPOPROTEIN"/>
    <property type="match status" value="1"/>
</dbReference>
<keyword evidence="7" id="KW-1185">Reference proteome</keyword>
<dbReference type="InterPro" id="IPR028082">
    <property type="entry name" value="Peripla_BP_I"/>
</dbReference>
<dbReference type="SUPFAM" id="SSF53822">
    <property type="entry name" value="Periplasmic binding protein-like I"/>
    <property type="match status" value="1"/>
</dbReference>
<evidence type="ECO:0000256" key="2">
    <source>
        <dbReference type="ARBA" id="ARBA00022729"/>
    </source>
</evidence>
<evidence type="ECO:0000259" key="5">
    <source>
        <dbReference type="Pfam" id="PF13458"/>
    </source>
</evidence>
<dbReference type="InterPro" id="IPR028081">
    <property type="entry name" value="Leu-bd"/>
</dbReference>
<comment type="similarity">
    <text evidence="1">Belongs to the leucine-binding protein family.</text>
</comment>
<dbReference type="PANTHER" id="PTHR47235">
    <property type="entry name" value="BLR6548 PROTEIN"/>
    <property type="match status" value="1"/>
</dbReference>
<sequence>MRRASRVVTVLGMAAVLGIAACSSGDDGSTGAGGAGVVSADPALSKEGPDHGWSQTNVELDPASLKCQGAAKNPTRGVTDTSVKIGGLASLTSPAGTAFGDVDKGAKARFDRANAEGGVAGRKIDFIGARDDGTDSARTLAQAKALVEQDEVFAVVPVSTTGGNYLDVFCADVVPFFGWGTTPAYCGNVIGFGITGCQAPPQGGQRTVNTGTAASVAKLLPAGAAKTLALVGTDNEAARQGNITVGQGFESGGFKVVYQESPIPVSGLTDATAIVNGIMTADAGKPPAVVFAVAQFADDVKLLSALKAAGYEGVLITPIYDPRLSGLPDMDDTYALAQFEPGIDTKVPAVAQMAKDFETYASGTAMSLPATSGYWAADMFIKALEKTGRDLTVDSLLKTLNGGDYVNYVEGAVAETRWPLNHIASAPCGTLAHLKDKTWTAPPLSCGVITKAP</sequence>
<dbReference type="PANTHER" id="PTHR47235:SF1">
    <property type="entry name" value="BLR6548 PROTEIN"/>
    <property type="match status" value="1"/>
</dbReference>
<feature type="domain" description="Leucine-binding protein" evidence="5">
    <location>
        <begin position="82"/>
        <end position="414"/>
    </location>
</feature>
<feature type="chain" id="PRO_5039027937" evidence="4">
    <location>
        <begin position="21"/>
        <end position="453"/>
    </location>
</feature>